<dbReference type="OrthoDB" id="10383387at2759"/>
<reference evidence="1" key="1">
    <citation type="submission" date="2020-08" db="EMBL/GenBank/DDBJ databases">
        <title>Multicomponent nature underlies the extraordinary mechanical properties of spider dragline silk.</title>
        <authorList>
            <person name="Kono N."/>
            <person name="Nakamura H."/>
            <person name="Mori M."/>
            <person name="Yoshida Y."/>
            <person name="Ohtoshi R."/>
            <person name="Malay A.D."/>
            <person name="Moran D.A.P."/>
            <person name="Tomita M."/>
            <person name="Numata K."/>
            <person name="Arakawa K."/>
        </authorList>
    </citation>
    <scope>NUCLEOTIDE SEQUENCE</scope>
</reference>
<organism evidence="1 2">
    <name type="scientific">Nephila pilipes</name>
    <name type="common">Giant wood spider</name>
    <name type="synonym">Nephila maculata</name>
    <dbReference type="NCBI Taxonomy" id="299642"/>
    <lineage>
        <taxon>Eukaryota</taxon>
        <taxon>Metazoa</taxon>
        <taxon>Ecdysozoa</taxon>
        <taxon>Arthropoda</taxon>
        <taxon>Chelicerata</taxon>
        <taxon>Arachnida</taxon>
        <taxon>Araneae</taxon>
        <taxon>Araneomorphae</taxon>
        <taxon>Entelegynae</taxon>
        <taxon>Araneoidea</taxon>
        <taxon>Nephilidae</taxon>
        <taxon>Nephila</taxon>
    </lineage>
</organism>
<proteinExistence type="predicted"/>
<name>A0A8X6UB82_NEPPI</name>
<comment type="caution">
    <text evidence="1">The sequence shown here is derived from an EMBL/GenBank/DDBJ whole genome shotgun (WGS) entry which is preliminary data.</text>
</comment>
<evidence type="ECO:0000313" key="1">
    <source>
        <dbReference type="EMBL" id="GFT99821.1"/>
    </source>
</evidence>
<accession>A0A8X6UB82</accession>
<dbReference type="EMBL" id="BMAW01076085">
    <property type="protein sequence ID" value="GFT99821.1"/>
    <property type="molecule type" value="Genomic_DNA"/>
</dbReference>
<protein>
    <submittedName>
        <fullName evidence="1">Uncharacterized protein</fullName>
    </submittedName>
</protein>
<dbReference type="AlphaFoldDB" id="A0A8X6UB82"/>
<sequence length="115" mass="12973">MCVNDKSVTITIINNSNKTEDPSRSRCSEAGESFLVTSNWFGGYAAVPETSFVTYLSCQKKSLFPSEVSLDFVLWIPSAWGHHLRDIRRSLEIIEDKASFNVVSFILMDISCEAW</sequence>
<keyword evidence="2" id="KW-1185">Reference proteome</keyword>
<dbReference type="Proteomes" id="UP000887013">
    <property type="component" value="Unassembled WGS sequence"/>
</dbReference>
<gene>
    <name evidence="1" type="ORF">NPIL_27961</name>
</gene>
<evidence type="ECO:0000313" key="2">
    <source>
        <dbReference type="Proteomes" id="UP000887013"/>
    </source>
</evidence>